<reference evidence="2" key="1">
    <citation type="submission" date="2022-02" db="EMBL/GenBank/DDBJ databases">
        <title>The genetically variable rfb locus in Leptospira is a mobile cassette and a molecular signature of serovar identity.</title>
        <authorList>
            <person name="Nieves C."/>
            <person name="Vincent A.T."/>
            <person name="Zarantonelli L."/>
            <person name="Picardeau M."/>
            <person name="Veyrier F.J."/>
            <person name="Buschiazzo A."/>
        </authorList>
    </citation>
    <scope>NUCLEOTIDE SEQUENCE</scope>
    <source>
        <strain evidence="2">IP1512017</strain>
        <plasmid evidence="2">p1_LIP1512017</plasmid>
    </source>
</reference>
<name>A0AAE9GJI0_9LEPT</name>
<protein>
    <recommendedName>
        <fullName evidence="4">Phage infection protein</fullName>
    </recommendedName>
</protein>
<dbReference type="Proteomes" id="UP000829829">
    <property type="component" value="Plasmid p1_LIP1512017"/>
</dbReference>
<dbReference type="EMBL" id="CP091959">
    <property type="protein sequence ID" value="UOG58796.1"/>
    <property type="molecule type" value="Genomic_DNA"/>
</dbReference>
<dbReference type="AlphaFoldDB" id="A0AAE9GJI0"/>
<dbReference type="RefSeq" id="WP_243816177.1">
    <property type="nucleotide sequence ID" value="NZ_CP091959.1"/>
</dbReference>
<evidence type="ECO:0008006" key="4">
    <source>
        <dbReference type="Google" id="ProtNLM"/>
    </source>
</evidence>
<keyword evidence="1" id="KW-0175">Coiled coil</keyword>
<evidence type="ECO:0000256" key="1">
    <source>
        <dbReference type="SAM" id="Coils"/>
    </source>
</evidence>
<dbReference type="InterPro" id="IPR027417">
    <property type="entry name" value="P-loop_NTPase"/>
</dbReference>
<organism evidence="2 3">
    <name type="scientific">Leptospira noguchii</name>
    <dbReference type="NCBI Taxonomy" id="28182"/>
    <lineage>
        <taxon>Bacteria</taxon>
        <taxon>Pseudomonadati</taxon>
        <taxon>Spirochaetota</taxon>
        <taxon>Spirochaetia</taxon>
        <taxon>Leptospirales</taxon>
        <taxon>Leptospiraceae</taxon>
        <taxon>Leptospira</taxon>
    </lineage>
</organism>
<dbReference type="SUPFAM" id="SSF52540">
    <property type="entry name" value="P-loop containing nucleoside triphosphate hydrolases"/>
    <property type="match status" value="1"/>
</dbReference>
<evidence type="ECO:0000313" key="2">
    <source>
        <dbReference type="EMBL" id="UOG58796.1"/>
    </source>
</evidence>
<sequence>MKKLSVELENCYGIKKLNYTFNFEIKNVNAIYSPNGVMKTSFARTFGDVSKNVESKDIIFPEENTTRKITDESGTELNPESIFVIEPYNADYRSSKVSMLLVNLILKEEYEKINIRLEQKKLELIQSLKLLTGLKNGIEERISKVFTKAEDQFYAAISRVKGEVLDEREPFFQNIEYAKIFTDKTAKLLQTTELRTKLKEYILKYDELLSNSKFFKSGVFNHTNASTIAKNLKDNGFFRANHSVNFISKSERQEIHNEEQLVEIIDKEKQEILNNSDLIRIFNEIDKLISVNDEVRKFREYLQEHVEILPALIDIDAFEDKLWISYFKSSKEIFRSLTEEYETGKNKIEEIIEQARNEATSWSEVIDIFNQRFSVPFKLSVGNQDDVILKATAPIVQFEFQGSKISRTVTESDLMAVLSIGERRALYLLNIIFEVEARKRSKVKTIFVIDDIADSFDYKNKYAIVEYLKDISRNDFFYQIILSHNYDFFRTVSSRLDMKRENKLNSEKEETGIRIKPEHYQNNPFKHWKNNLHNDNSMLISSIPLVRNIAEYSGDDEVYSVLTSLLHYKEETEKLTIKNLEEIYKNILKDKTSLKLENPEGKVIDLIFVVANETLGKPNDELNLESKIVLSIAIRMKAEMYMVSKIDNVVFWKNITSNQANELLEKYKEKFSSEYDIIQILEQVNLMTPENIHLNSFMYEPILDMSNHHLKTLYKNVLGLK</sequence>
<accession>A0AAE9GJI0</accession>
<evidence type="ECO:0000313" key="3">
    <source>
        <dbReference type="Proteomes" id="UP000829829"/>
    </source>
</evidence>
<gene>
    <name evidence="2" type="ORF">MAL03_20370</name>
</gene>
<feature type="coiled-coil region" evidence="1">
    <location>
        <begin position="334"/>
        <end position="365"/>
    </location>
</feature>
<geneLocation type="plasmid" evidence="2 3">
    <name>p1_LIP1512017</name>
</geneLocation>
<keyword evidence="2" id="KW-0614">Plasmid</keyword>
<proteinExistence type="predicted"/>